<feature type="domain" description="AB hydrolase-1" evidence="1">
    <location>
        <begin position="27"/>
        <end position="259"/>
    </location>
</feature>
<accession>N8Y973</accession>
<protein>
    <recommendedName>
        <fullName evidence="1">AB hydrolase-1 domain-containing protein</fullName>
    </recommendedName>
</protein>
<dbReference type="RefSeq" id="WP_004821550.1">
    <property type="nucleotide sequence ID" value="NZ_KB849456.1"/>
</dbReference>
<sequence>MKINSEKYLKTGVFTTAYYESGTGDETIILIHGGGAGADSYGNWRASFDLFATSANVIAMDMVGFGKSDCPDPAEFSYTQQARNEQAIAFIEALAKGPVHIIGNSMGGATALGVAMKRPDLVKSMVLMGSAGLNHKVNPALQNVIHYDFTVEGMRKIIKALGNANFKIPEDLIFYRHALSNQPATKKAYQSTMGWVRDQSGLHYEESEIAAIKTRTLVVNGKDDAAIPMREAFRFLELLEESTGYFLPHCGHWAMMEHPELFTRITLDFILLDKWNHN</sequence>
<dbReference type="Pfam" id="PF00561">
    <property type="entry name" value="Abhydrolase_1"/>
    <property type="match status" value="1"/>
</dbReference>
<evidence type="ECO:0000313" key="3">
    <source>
        <dbReference type="Proteomes" id="UP000013148"/>
    </source>
</evidence>
<dbReference type="PANTHER" id="PTHR46438:SF11">
    <property type="entry name" value="LIPASE-RELATED"/>
    <property type="match status" value="1"/>
</dbReference>
<name>N8Y973_ACIGI</name>
<dbReference type="InterPro" id="IPR029058">
    <property type="entry name" value="AB_hydrolase_fold"/>
</dbReference>
<dbReference type="Proteomes" id="UP000013148">
    <property type="component" value="Unassembled WGS sequence"/>
</dbReference>
<organism evidence="2 3">
    <name type="scientific">Acinetobacter guillouiae NIPH 991</name>
    <dbReference type="NCBI Taxonomy" id="1217656"/>
    <lineage>
        <taxon>Bacteria</taxon>
        <taxon>Pseudomonadati</taxon>
        <taxon>Pseudomonadota</taxon>
        <taxon>Gammaproteobacteria</taxon>
        <taxon>Moraxellales</taxon>
        <taxon>Moraxellaceae</taxon>
        <taxon>Acinetobacter</taxon>
    </lineage>
</organism>
<evidence type="ECO:0000313" key="2">
    <source>
        <dbReference type="EMBL" id="ENV16188.1"/>
    </source>
</evidence>
<dbReference type="eggNOG" id="COG2267">
    <property type="taxonomic scope" value="Bacteria"/>
</dbReference>
<dbReference type="PANTHER" id="PTHR46438">
    <property type="entry name" value="ALPHA/BETA-HYDROLASES SUPERFAMILY PROTEIN"/>
    <property type="match status" value="1"/>
</dbReference>
<dbReference type="PATRIC" id="fig|1217656.3.peg.3068"/>
<dbReference type="InterPro" id="IPR000073">
    <property type="entry name" value="AB_hydrolase_1"/>
</dbReference>
<dbReference type="Gene3D" id="3.40.50.1820">
    <property type="entry name" value="alpha/beta hydrolase"/>
    <property type="match status" value="1"/>
</dbReference>
<dbReference type="HOGENOM" id="CLU_020336_13_2_6"/>
<dbReference type="AlphaFoldDB" id="N8Y973"/>
<dbReference type="SUPFAM" id="SSF53474">
    <property type="entry name" value="alpha/beta-Hydrolases"/>
    <property type="match status" value="1"/>
</dbReference>
<dbReference type="PRINTS" id="PR00111">
    <property type="entry name" value="ABHYDROLASE"/>
</dbReference>
<reference evidence="2 3" key="1">
    <citation type="submission" date="2013-02" db="EMBL/GenBank/DDBJ databases">
        <title>The Genome Sequence of Acinetobacter guillouiae NIPH 991.</title>
        <authorList>
            <consortium name="The Broad Institute Genome Sequencing Platform"/>
            <consortium name="The Broad Institute Genome Sequencing Center for Infectious Disease"/>
            <person name="Cerqueira G."/>
            <person name="Feldgarden M."/>
            <person name="Courvalin P."/>
            <person name="Perichon B."/>
            <person name="Grillot-Courvalin C."/>
            <person name="Clermont D."/>
            <person name="Rocha E."/>
            <person name="Yoon E.-J."/>
            <person name="Nemec A."/>
            <person name="Walker B."/>
            <person name="Young S.K."/>
            <person name="Zeng Q."/>
            <person name="Gargeya S."/>
            <person name="Fitzgerald M."/>
            <person name="Haas B."/>
            <person name="Abouelleil A."/>
            <person name="Alvarado L."/>
            <person name="Arachchi H.M."/>
            <person name="Berlin A.M."/>
            <person name="Chapman S.B."/>
            <person name="Dewar J."/>
            <person name="Goldberg J."/>
            <person name="Griggs A."/>
            <person name="Gujja S."/>
            <person name="Hansen M."/>
            <person name="Howarth C."/>
            <person name="Imamovic A."/>
            <person name="Larimer J."/>
            <person name="McCowan C."/>
            <person name="Murphy C."/>
            <person name="Neiman D."/>
            <person name="Pearson M."/>
            <person name="Priest M."/>
            <person name="Roberts A."/>
            <person name="Saif S."/>
            <person name="Shea T."/>
            <person name="Sisk P."/>
            <person name="Sykes S."/>
            <person name="Wortman J."/>
            <person name="Nusbaum C."/>
            <person name="Birren B."/>
        </authorList>
    </citation>
    <scope>NUCLEOTIDE SEQUENCE [LARGE SCALE GENOMIC DNA]</scope>
    <source>
        <strain evidence="2 3">NIPH 991</strain>
    </source>
</reference>
<comment type="caution">
    <text evidence="2">The sequence shown here is derived from an EMBL/GenBank/DDBJ whole genome shotgun (WGS) entry which is preliminary data.</text>
</comment>
<proteinExistence type="predicted"/>
<evidence type="ECO:0000259" key="1">
    <source>
        <dbReference type="Pfam" id="PF00561"/>
    </source>
</evidence>
<keyword evidence="3" id="KW-1185">Reference proteome</keyword>
<dbReference type="EMBL" id="APPJ01000012">
    <property type="protein sequence ID" value="ENV16188.1"/>
    <property type="molecule type" value="Genomic_DNA"/>
</dbReference>
<gene>
    <name evidence="2" type="ORF">F964_03123</name>
</gene>